<dbReference type="GO" id="GO:0005524">
    <property type="term" value="F:ATP binding"/>
    <property type="evidence" value="ECO:0007669"/>
    <property type="project" value="UniProtKB-KW"/>
</dbReference>
<evidence type="ECO:0000256" key="1">
    <source>
        <dbReference type="ARBA" id="ARBA00022741"/>
    </source>
</evidence>
<dbReference type="Gene3D" id="3.40.50.300">
    <property type="entry name" value="P-loop containing nucleotide triphosphate hydrolases"/>
    <property type="match status" value="1"/>
</dbReference>
<sequence>MTRVTTRAAPSMLDTAPLSMSRLSLLVDLASLLAREVDFDALLGTACERLAKALRADRATIWLVDAERGDLVTRVALLPELPTLRQPLERGIAGHVARTGEVVRVDDAPRDPRFDPSADRATGYTTRSMLVAPIREDGAAPVRGVVQLLNRAGAPFDEEDERYLVALATQLARALALTTLRAAEGGGPGVVLQGPFNRIVGRSERLGAVYEKVQLAAQTDATVLLRGETGTGKSLFARAIHVNSRRQTRPFVTVDCTTLPAQLVESELFGHERGAFTGADRRVPGKVELAEGGTLFLDELGDLPLDIQGKLLRFLQDRSFERVGGRQTLRADVRVVCATHCDLERAVAEGRFREDLYYRARVVEIDLPALRERGPEDVETLARHFADVYATRYGRPAPRFDPEALRHIRAHTWPGNVRELEHWVESAIALAPDGRITVGHLPSRRREGAPPPAAATLEGDERVALPLGLTLDEVTRRYVEAMVRACEGNKTEAAKRLGVGRNTLARALRAKG</sequence>
<evidence type="ECO:0000256" key="5">
    <source>
        <dbReference type="ARBA" id="ARBA00023163"/>
    </source>
</evidence>
<gene>
    <name evidence="7" type="ORF">BE15_06165</name>
</gene>
<organism evidence="7 8">
    <name type="scientific">Sorangium cellulosum</name>
    <name type="common">Polyangium cellulosum</name>
    <dbReference type="NCBI Taxonomy" id="56"/>
    <lineage>
        <taxon>Bacteria</taxon>
        <taxon>Pseudomonadati</taxon>
        <taxon>Myxococcota</taxon>
        <taxon>Polyangia</taxon>
        <taxon>Polyangiales</taxon>
        <taxon>Polyangiaceae</taxon>
        <taxon>Sorangium</taxon>
    </lineage>
</organism>
<keyword evidence="5" id="KW-0804">Transcription</keyword>
<evidence type="ECO:0000256" key="3">
    <source>
        <dbReference type="ARBA" id="ARBA00023015"/>
    </source>
</evidence>
<dbReference type="InterPro" id="IPR003593">
    <property type="entry name" value="AAA+_ATPase"/>
</dbReference>
<dbReference type="Proteomes" id="UP000075260">
    <property type="component" value="Unassembled WGS sequence"/>
</dbReference>
<dbReference type="Gene3D" id="3.30.450.40">
    <property type="match status" value="1"/>
</dbReference>
<dbReference type="InterPro" id="IPR003018">
    <property type="entry name" value="GAF"/>
</dbReference>
<dbReference type="InterPro" id="IPR025662">
    <property type="entry name" value="Sigma_54_int_dom_ATP-bd_1"/>
</dbReference>
<dbReference type="Pfam" id="PF01590">
    <property type="entry name" value="GAF"/>
    <property type="match status" value="1"/>
</dbReference>
<dbReference type="Pfam" id="PF00158">
    <property type="entry name" value="Sigma54_activat"/>
    <property type="match status" value="1"/>
</dbReference>
<dbReference type="CDD" id="cd00009">
    <property type="entry name" value="AAA"/>
    <property type="match status" value="1"/>
</dbReference>
<accession>A0A150QPM9</accession>
<keyword evidence="2" id="KW-0067">ATP-binding</keyword>
<dbReference type="InterPro" id="IPR025943">
    <property type="entry name" value="Sigma_54_int_dom_ATP-bd_2"/>
</dbReference>
<dbReference type="SMART" id="SM00382">
    <property type="entry name" value="AAA"/>
    <property type="match status" value="1"/>
</dbReference>
<keyword evidence="1" id="KW-0547">Nucleotide-binding</keyword>
<keyword evidence="3" id="KW-0805">Transcription regulation</keyword>
<dbReference type="InterPro" id="IPR002078">
    <property type="entry name" value="Sigma_54_int"/>
</dbReference>
<dbReference type="PRINTS" id="PR01590">
    <property type="entry name" value="HTHFIS"/>
</dbReference>
<dbReference type="InterPro" id="IPR025944">
    <property type="entry name" value="Sigma_54_int_dom_CS"/>
</dbReference>
<dbReference type="Pfam" id="PF25601">
    <property type="entry name" value="AAA_lid_14"/>
    <property type="match status" value="1"/>
</dbReference>
<evidence type="ECO:0000313" key="8">
    <source>
        <dbReference type="Proteomes" id="UP000075260"/>
    </source>
</evidence>
<dbReference type="InterPro" id="IPR027417">
    <property type="entry name" value="P-loop_NTPase"/>
</dbReference>
<reference evidence="7 8" key="1">
    <citation type="submission" date="2014-02" db="EMBL/GenBank/DDBJ databases">
        <title>The small core and large imbalanced accessory genome model reveals a collaborative survival strategy of Sorangium cellulosum strains in nature.</title>
        <authorList>
            <person name="Han K."/>
            <person name="Peng R."/>
            <person name="Blom J."/>
            <person name="Li Y.-Z."/>
        </authorList>
    </citation>
    <scope>NUCLEOTIDE SEQUENCE [LARGE SCALE GENOMIC DNA]</scope>
    <source>
        <strain evidence="7 8">So0008-312</strain>
    </source>
</reference>
<evidence type="ECO:0000259" key="6">
    <source>
        <dbReference type="PROSITE" id="PS50045"/>
    </source>
</evidence>
<keyword evidence="4" id="KW-0238">DNA-binding</keyword>
<dbReference type="PROSITE" id="PS00688">
    <property type="entry name" value="SIGMA54_INTERACT_3"/>
    <property type="match status" value="1"/>
</dbReference>
<dbReference type="InterPro" id="IPR002197">
    <property type="entry name" value="HTH_Fis"/>
</dbReference>
<dbReference type="PROSITE" id="PS50045">
    <property type="entry name" value="SIGMA54_INTERACT_4"/>
    <property type="match status" value="1"/>
</dbReference>
<dbReference type="PROSITE" id="PS00675">
    <property type="entry name" value="SIGMA54_INTERACT_1"/>
    <property type="match status" value="1"/>
</dbReference>
<dbReference type="InterPro" id="IPR058031">
    <property type="entry name" value="AAA_lid_NorR"/>
</dbReference>
<dbReference type="AlphaFoldDB" id="A0A150QPM9"/>
<proteinExistence type="predicted"/>
<evidence type="ECO:0000313" key="7">
    <source>
        <dbReference type="EMBL" id="KYF69941.1"/>
    </source>
</evidence>
<dbReference type="OrthoDB" id="9761019at2"/>
<dbReference type="PANTHER" id="PTHR32071">
    <property type="entry name" value="TRANSCRIPTIONAL REGULATORY PROTEIN"/>
    <property type="match status" value="1"/>
</dbReference>
<dbReference type="GO" id="GO:0006355">
    <property type="term" value="P:regulation of DNA-templated transcription"/>
    <property type="evidence" value="ECO:0007669"/>
    <property type="project" value="InterPro"/>
</dbReference>
<comment type="caution">
    <text evidence="7">The sequence shown here is derived from an EMBL/GenBank/DDBJ whole genome shotgun (WGS) entry which is preliminary data.</text>
</comment>
<dbReference type="SMART" id="SM00065">
    <property type="entry name" value="GAF"/>
    <property type="match status" value="1"/>
</dbReference>
<evidence type="ECO:0000256" key="4">
    <source>
        <dbReference type="ARBA" id="ARBA00023125"/>
    </source>
</evidence>
<dbReference type="SUPFAM" id="SSF55781">
    <property type="entry name" value="GAF domain-like"/>
    <property type="match status" value="1"/>
</dbReference>
<evidence type="ECO:0000256" key="2">
    <source>
        <dbReference type="ARBA" id="ARBA00022840"/>
    </source>
</evidence>
<dbReference type="Gene3D" id="1.10.8.60">
    <property type="match status" value="1"/>
</dbReference>
<dbReference type="PROSITE" id="PS00676">
    <property type="entry name" value="SIGMA54_INTERACT_2"/>
    <property type="match status" value="1"/>
</dbReference>
<dbReference type="GO" id="GO:0043565">
    <property type="term" value="F:sequence-specific DNA binding"/>
    <property type="evidence" value="ECO:0007669"/>
    <property type="project" value="InterPro"/>
</dbReference>
<protein>
    <submittedName>
        <fullName evidence="7">Fis family transcriptional regulator</fullName>
    </submittedName>
</protein>
<dbReference type="InterPro" id="IPR009057">
    <property type="entry name" value="Homeodomain-like_sf"/>
</dbReference>
<dbReference type="SUPFAM" id="SSF46689">
    <property type="entry name" value="Homeodomain-like"/>
    <property type="match status" value="1"/>
</dbReference>
<dbReference type="EMBL" id="JEMA01000439">
    <property type="protein sequence ID" value="KYF69941.1"/>
    <property type="molecule type" value="Genomic_DNA"/>
</dbReference>
<dbReference type="InterPro" id="IPR029016">
    <property type="entry name" value="GAF-like_dom_sf"/>
</dbReference>
<dbReference type="SUPFAM" id="SSF52540">
    <property type="entry name" value="P-loop containing nucleoside triphosphate hydrolases"/>
    <property type="match status" value="1"/>
</dbReference>
<dbReference type="FunFam" id="3.40.50.300:FF:000006">
    <property type="entry name" value="DNA-binding transcriptional regulator NtrC"/>
    <property type="match status" value="1"/>
</dbReference>
<name>A0A150QPM9_SORCE</name>
<dbReference type="Gene3D" id="1.10.10.60">
    <property type="entry name" value="Homeodomain-like"/>
    <property type="match status" value="1"/>
</dbReference>
<dbReference type="PANTHER" id="PTHR32071:SF57">
    <property type="entry name" value="C4-DICARBOXYLATE TRANSPORT TRANSCRIPTIONAL REGULATORY PROTEIN DCTD"/>
    <property type="match status" value="1"/>
</dbReference>
<dbReference type="Pfam" id="PF02954">
    <property type="entry name" value="HTH_8"/>
    <property type="match status" value="1"/>
</dbReference>
<feature type="domain" description="Sigma-54 factor interaction" evidence="6">
    <location>
        <begin position="199"/>
        <end position="429"/>
    </location>
</feature>